<accession>A0ABW0YQJ5</accession>
<organism evidence="2 3">
    <name type="scientific">Thalassorhabdus alkalitolerans</name>
    <dbReference type="NCBI Taxonomy" id="2282697"/>
    <lineage>
        <taxon>Bacteria</taxon>
        <taxon>Bacillati</taxon>
        <taxon>Bacillota</taxon>
        <taxon>Bacilli</taxon>
        <taxon>Bacillales</taxon>
        <taxon>Bacillaceae</taxon>
        <taxon>Thalassorhabdus</taxon>
    </lineage>
</organism>
<dbReference type="NCBIfam" id="TIGR01550">
    <property type="entry name" value="DOC_P1"/>
    <property type="match status" value="1"/>
</dbReference>
<feature type="domain" description="Fido" evidence="1">
    <location>
        <begin position="4"/>
        <end position="124"/>
    </location>
</feature>
<dbReference type="Proteomes" id="UP001596142">
    <property type="component" value="Unassembled WGS sequence"/>
</dbReference>
<dbReference type="PANTHER" id="PTHR39426">
    <property type="entry name" value="HOMOLOGY TO DEATH-ON-CURING PROTEIN OF PHAGE P1"/>
    <property type="match status" value="1"/>
</dbReference>
<proteinExistence type="predicted"/>
<dbReference type="InterPro" id="IPR006440">
    <property type="entry name" value="Doc"/>
</dbReference>
<protein>
    <submittedName>
        <fullName evidence="2">Type II toxin-antitoxin system death-on-curing family toxin</fullName>
    </submittedName>
</protein>
<dbReference type="PANTHER" id="PTHR39426:SF1">
    <property type="entry name" value="HOMOLOGY TO DEATH-ON-CURING PROTEIN OF PHAGE P1"/>
    <property type="match status" value="1"/>
</dbReference>
<evidence type="ECO:0000259" key="1">
    <source>
        <dbReference type="PROSITE" id="PS51459"/>
    </source>
</evidence>
<dbReference type="EMBL" id="JBHSOZ010000016">
    <property type="protein sequence ID" value="MFC5714406.1"/>
    <property type="molecule type" value="Genomic_DNA"/>
</dbReference>
<dbReference type="PROSITE" id="PS51459">
    <property type="entry name" value="FIDO"/>
    <property type="match status" value="1"/>
</dbReference>
<evidence type="ECO:0000313" key="3">
    <source>
        <dbReference type="Proteomes" id="UP001596142"/>
    </source>
</evidence>
<dbReference type="InterPro" id="IPR053737">
    <property type="entry name" value="Type_II_TA_Toxin"/>
</dbReference>
<dbReference type="Pfam" id="PF02661">
    <property type="entry name" value="Fic"/>
    <property type="match status" value="1"/>
</dbReference>
<name>A0ABW0YQJ5_9BACI</name>
<dbReference type="Gene3D" id="1.20.120.1870">
    <property type="entry name" value="Fic/DOC protein, Fido domain"/>
    <property type="match status" value="1"/>
</dbReference>
<evidence type="ECO:0000313" key="2">
    <source>
        <dbReference type="EMBL" id="MFC5714406.1"/>
    </source>
</evidence>
<keyword evidence="3" id="KW-1185">Reference proteome</keyword>
<gene>
    <name evidence="2" type="ORF">ACFPU1_16795</name>
</gene>
<comment type="caution">
    <text evidence="2">The sequence shown here is derived from an EMBL/GenBank/DDBJ whole genome shotgun (WGS) entry which is preliminary data.</text>
</comment>
<sequence>MRYITEQEVIAINLLVIERYSPKEQKGVKLPDLLNSAINRPKQSAFGEEAYPTIFGKAGALFESLAKNHTFHNANKRTAFLALIQFLAYNGFQFTMSQKQAEDFVVDVVNQKYEFDEMVAIIKEYSVKR</sequence>
<dbReference type="InterPro" id="IPR003812">
    <property type="entry name" value="Fido"/>
</dbReference>
<reference evidence="3" key="1">
    <citation type="journal article" date="2019" name="Int. J. Syst. Evol. Microbiol.">
        <title>The Global Catalogue of Microorganisms (GCM) 10K type strain sequencing project: providing services to taxonomists for standard genome sequencing and annotation.</title>
        <authorList>
            <consortium name="The Broad Institute Genomics Platform"/>
            <consortium name="The Broad Institute Genome Sequencing Center for Infectious Disease"/>
            <person name="Wu L."/>
            <person name="Ma J."/>
        </authorList>
    </citation>
    <scope>NUCLEOTIDE SEQUENCE [LARGE SCALE GENOMIC DNA]</scope>
    <source>
        <strain evidence="3">CECT 7184</strain>
    </source>
</reference>
<dbReference type="RefSeq" id="WP_385943148.1">
    <property type="nucleotide sequence ID" value="NZ_JBHSOZ010000016.1"/>
</dbReference>